<protein>
    <recommendedName>
        <fullName evidence="3">NADPH--hemoprotein reductase</fullName>
        <ecNumber evidence="3">1.6.2.4</ecNumber>
    </recommendedName>
</protein>
<dbReference type="SUPFAM" id="SSF52218">
    <property type="entry name" value="Flavoproteins"/>
    <property type="match status" value="1"/>
</dbReference>
<dbReference type="InterPro" id="IPR029039">
    <property type="entry name" value="Flavoprotein-like_sf"/>
</dbReference>
<dbReference type="GO" id="GO:0010181">
    <property type="term" value="F:FMN binding"/>
    <property type="evidence" value="ECO:0007669"/>
    <property type="project" value="InterPro"/>
</dbReference>
<dbReference type="Gene3D" id="2.40.30.10">
    <property type="entry name" value="Translation factors"/>
    <property type="match status" value="1"/>
</dbReference>
<dbReference type="EC" id="1.6.2.4" evidence="3"/>
<keyword evidence="7" id="KW-0560">Oxidoreductase</keyword>
<evidence type="ECO:0000256" key="1">
    <source>
        <dbReference type="ARBA" id="ARBA00022630"/>
    </source>
</evidence>
<evidence type="ECO:0000313" key="7">
    <source>
        <dbReference type="EMBL" id="SPF80253.1"/>
    </source>
</evidence>
<sequence length="733" mass="77451">MIRSIHRLAGLAAAIVLIVVSLTGAILSVFPVVAADRTAQPLNAGALIEAVQLSVPGAEQITVDDNGAMTAVRFGAEGLEQLRINPANGEVLGPVTANGVELWFENLHRALFLSDTGHIVVLIATAAMIALSISGLFLAARRLGGWRKLLSRDRGAGAGKLHLKLARFAVVGLLISSVSGLWMGASTLGLIPEVAPYPDWPTSVSTGLSPASELPALTAIPGGEIRAITLPRTGLPDQAYLVETDAGAGYVDPGTGEMLTWADRDGWSRVMDVMHLLHTGQGASFLGLILGLASLGGVGLSATGGLIWLDGKTRRRRDSVANAPAHLANVVILVGSEGGSTWVYARALAKRLTAGGTPAHVAALNDYTAASYATAKSIVIMAATYGDGDAPASGARFLAELAGQSKLPKAPVSIVGFGDSSYPAFCAFAGQIAQAVHDRGWKQQLEAVKIDRQAPQQLEDWARDYSEVTGFDVTGFTDDLPARQTTHLRLVSKQVYGEHAQAPTAVLRFARPRPSLTDRLLSRGFAGYRAGDLLQVVPDGDTRSRAYSLASGSRDGFIEICVRKQPGGLCSSQLLALEPGDSIEAAVQVNPTFHSDPGKSPLILIGAGAGIGALAGFIRDNRRRRPTALYFGFRNRQDGLPYEDELTQWQKDGRLAALDLALSRGSKPRYVQQALLDDADRLTDLIAQGARVMVCGGREMGAGVRDALDRILTRGGSSLSALRQEGRYVEDVF</sequence>
<dbReference type="PROSITE" id="PS50902">
    <property type="entry name" value="FLAVODOXIN_LIKE"/>
    <property type="match status" value="1"/>
</dbReference>
<dbReference type="EMBL" id="OMOJ01000003">
    <property type="protein sequence ID" value="SPF80253.1"/>
    <property type="molecule type" value="Genomic_DNA"/>
</dbReference>
<keyword evidence="4" id="KW-1133">Transmembrane helix</keyword>
<dbReference type="InterPro" id="IPR008254">
    <property type="entry name" value="Flavodoxin/NO_synth"/>
</dbReference>
<gene>
    <name evidence="7" type="primary">cysJ_1</name>
    <name evidence="7" type="ORF">PRI8871_02060</name>
</gene>
<dbReference type="GO" id="GO:0005829">
    <property type="term" value="C:cytosol"/>
    <property type="evidence" value="ECO:0007669"/>
    <property type="project" value="TreeGrafter"/>
</dbReference>
<feature type="transmembrane region" description="Helical" evidence="4">
    <location>
        <begin position="161"/>
        <end position="183"/>
    </location>
</feature>
<keyword evidence="8" id="KW-1185">Reference proteome</keyword>
<keyword evidence="2" id="KW-0288">FMN</keyword>
<dbReference type="InterPro" id="IPR017927">
    <property type="entry name" value="FAD-bd_FR_type"/>
</dbReference>
<dbReference type="GO" id="GO:0004783">
    <property type="term" value="F:sulfite reductase (NADPH) activity"/>
    <property type="evidence" value="ECO:0007669"/>
    <property type="project" value="UniProtKB-EC"/>
</dbReference>
<evidence type="ECO:0000256" key="4">
    <source>
        <dbReference type="SAM" id="Phobius"/>
    </source>
</evidence>
<organism evidence="7 8">
    <name type="scientific">Pseudoprimorskyibacter insulae</name>
    <dbReference type="NCBI Taxonomy" id="1695997"/>
    <lineage>
        <taxon>Bacteria</taxon>
        <taxon>Pseudomonadati</taxon>
        <taxon>Pseudomonadota</taxon>
        <taxon>Alphaproteobacteria</taxon>
        <taxon>Rhodobacterales</taxon>
        <taxon>Paracoccaceae</taxon>
        <taxon>Pseudoprimorskyibacter</taxon>
    </lineage>
</organism>
<dbReference type="InterPro" id="IPR005625">
    <property type="entry name" value="PepSY-ass_TM"/>
</dbReference>
<feature type="transmembrane region" description="Helical" evidence="4">
    <location>
        <begin position="119"/>
        <end position="140"/>
    </location>
</feature>
<dbReference type="Proteomes" id="UP000244904">
    <property type="component" value="Unassembled WGS sequence"/>
</dbReference>
<dbReference type="GO" id="GO:0050660">
    <property type="term" value="F:flavin adenine dinucleotide binding"/>
    <property type="evidence" value="ECO:0007669"/>
    <property type="project" value="TreeGrafter"/>
</dbReference>
<name>A0A2R8AW49_9RHOB</name>
<dbReference type="AlphaFoldDB" id="A0A2R8AW49"/>
<evidence type="ECO:0000259" key="5">
    <source>
        <dbReference type="PROSITE" id="PS50902"/>
    </source>
</evidence>
<evidence type="ECO:0000256" key="2">
    <source>
        <dbReference type="ARBA" id="ARBA00022643"/>
    </source>
</evidence>
<evidence type="ECO:0000259" key="6">
    <source>
        <dbReference type="PROSITE" id="PS51384"/>
    </source>
</evidence>
<dbReference type="Pfam" id="PF00258">
    <property type="entry name" value="Flavodoxin_1"/>
    <property type="match status" value="1"/>
</dbReference>
<dbReference type="SUPFAM" id="SSF52343">
    <property type="entry name" value="Ferredoxin reductase-like, C-terminal NADP-linked domain"/>
    <property type="match status" value="1"/>
</dbReference>
<keyword evidence="4" id="KW-0472">Membrane</keyword>
<dbReference type="Pfam" id="PF03929">
    <property type="entry name" value="PepSY_TM"/>
    <property type="match status" value="1"/>
</dbReference>
<dbReference type="PANTHER" id="PTHR19384:SF17">
    <property type="entry name" value="NADPH--CYTOCHROME P450 REDUCTASE"/>
    <property type="match status" value="1"/>
</dbReference>
<accession>A0A2R8AW49</accession>
<dbReference type="InterPro" id="IPR001709">
    <property type="entry name" value="Flavoprot_Pyr_Nucl_cyt_Rdtase"/>
</dbReference>
<dbReference type="Pfam" id="PF00970">
    <property type="entry name" value="FAD_binding_6"/>
    <property type="match status" value="1"/>
</dbReference>
<keyword evidence="4" id="KW-0812">Transmembrane</keyword>
<feature type="transmembrane region" description="Helical" evidence="4">
    <location>
        <begin position="285"/>
        <end position="309"/>
    </location>
</feature>
<dbReference type="InterPro" id="IPR039261">
    <property type="entry name" value="FNR_nucleotide-bd"/>
</dbReference>
<keyword evidence="1" id="KW-0285">Flavoprotein</keyword>
<dbReference type="PROSITE" id="PS51384">
    <property type="entry name" value="FAD_FR"/>
    <property type="match status" value="1"/>
</dbReference>
<dbReference type="RefSeq" id="WP_181389434.1">
    <property type="nucleotide sequence ID" value="NZ_OMOJ01000003.1"/>
</dbReference>
<feature type="domain" description="FAD-binding FR-type" evidence="6">
    <location>
        <begin position="483"/>
        <end position="596"/>
    </location>
</feature>
<reference evidence="8" key="1">
    <citation type="submission" date="2018-03" db="EMBL/GenBank/DDBJ databases">
        <authorList>
            <person name="Rodrigo-Torres L."/>
            <person name="Arahal R. D."/>
            <person name="Lucena T."/>
        </authorList>
    </citation>
    <scope>NUCLEOTIDE SEQUENCE [LARGE SCALE GENOMIC DNA]</scope>
    <source>
        <strain evidence="8">CECT 8871</strain>
    </source>
</reference>
<dbReference type="InterPro" id="IPR008333">
    <property type="entry name" value="Cbr1-like_FAD-bd_dom"/>
</dbReference>
<dbReference type="PANTHER" id="PTHR19384">
    <property type="entry name" value="NITRIC OXIDE SYNTHASE-RELATED"/>
    <property type="match status" value="1"/>
</dbReference>
<dbReference type="Gene3D" id="3.40.50.80">
    <property type="entry name" value="Nucleotide-binding domain of ferredoxin-NADP reductase (FNR) module"/>
    <property type="match status" value="1"/>
</dbReference>
<dbReference type="Gene3D" id="3.40.50.360">
    <property type="match status" value="1"/>
</dbReference>
<proteinExistence type="predicted"/>
<dbReference type="Pfam" id="PF00175">
    <property type="entry name" value="NAD_binding_1"/>
    <property type="match status" value="1"/>
</dbReference>
<dbReference type="InterPro" id="IPR001433">
    <property type="entry name" value="OxRdtase_FAD/NAD-bd"/>
</dbReference>
<dbReference type="PRINTS" id="PR00371">
    <property type="entry name" value="FPNCR"/>
</dbReference>
<evidence type="ECO:0000313" key="8">
    <source>
        <dbReference type="Proteomes" id="UP000244904"/>
    </source>
</evidence>
<dbReference type="SUPFAM" id="SSF63380">
    <property type="entry name" value="Riboflavin synthase domain-like"/>
    <property type="match status" value="1"/>
</dbReference>
<feature type="domain" description="Flavodoxin-like" evidence="5">
    <location>
        <begin position="330"/>
        <end position="466"/>
    </location>
</feature>
<evidence type="ECO:0000256" key="3">
    <source>
        <dbReference type="ARBA" id="ARBA00023797"/>
    </source>
</evidence>
<dbReference type="InterPro" id="IPR017938">
    <property type="entry name" value="Riboflavin_synthase-like_b-brl"/>
</dbReference>